<feature type="compositionally biased region" description="Low complexity" evidence="1">
    <location>
        <begin position="1"/>
        <end position="15"/>
    </location>
</feature>
<protein>
    <submittedName>
        <fullName evidence="2">Uncharacterized protein</fullName>
    </submittedName>
</protein>
<dbReference type="eggNOG" id="ENOG502QVK9">
    <property type="taxonomic scope" value="Eukaryota"/>
</dbReference>
<dbReference type="EMBL" id="GG692402">
    <property type="protein sequence ID" value="EER31016.1"/>
    <property type="molecule type" value="Genomic_DNA"/>
</dbReference>
<sequence length="375" mass="43389">MSSLQQYQNQNQKQQYIRKSTRARKLSEKAKTNTPTLVDNPQQQQHIINDNDNNNTNDDDESPKKKRKISRIEEEESQKTDKIDPVEKLLSLSNINQDFLSDFEFNTHHHKSSNCSLDGCDNDGDISEQESQLSYDENDDEYYEEDYPVEIENVNFTKIIQDNIRQFYVKRRLQGQYKDTFSLLNKSKDDEFTPTYQSSTQHQTVQQQQQSNNKSNEVPFFKSVNFGNKPKEYTIDDYFSYGDEDDEDDKDEQESGSLSESSSRNSLSVSSEEEYSDSDESDGNGVSPITTPKTEIKSLYIPKINPHHYYYYHGGRFNNSNQSPLFQHQSSLNNSNGNNELEQDLSKILNKNSLINGKASEMVSSGNFLINDFFL</sequence>
<dbReference type="GeneID" id="8300526"/>
<gene>
    <name evidence="2" type="ORF">CTRG_05468</name>
</gene>
<feature type="compositionally biased region" description="Acidic residues" evidence="1">
    <location>
        <begin position="271"/>
        <end position="282"/>
    </location>
</feature>
<accession>C5MHB4</accession>
<organism evidence="2 3">
    <name type="scientific">Candida tropicalis (strain ATCC MYA-3404 / T1)</name>
    <name type="common">Yeast</name>
    <dbReference type="NCBI Taxonomy" id="294747"/>
    <lineage>
        <taxon>Eukaryota</taxon>
        <taxon>Fungi</taxon>
        <taxon>Dikarya</taxon>
        <taxon>Ascomycota</taxon>
        <taxon>Saccharomycotina</taxon>
        <taxon>Pichiomycetes</taxon>
        <taxon>Debaryomycetaceae</taxon>
        <taxon>Candida/Lodderomyces clade</taxon>
        <taxon>Candida</taxon>
    </lineage>
</organism>
<evidence type="ECO:0000313" key="2">
    <source>
        <dbReference type="EMBL" id="EER31016.1"/>
    </source>
</evidence>
<keyword evidence="3" id="KW-1185">Reference proteome</keyword>
<evidence type="ECO:0000313" key="3">
    <source>
        <dbReference type="Proteomes" id="UP000002037"/>
    </source>
</evidence>
<dbReference type="HOGENOM" id="CLU_683335_0_0_1"/>
<feature type="compositionally biased region" description="Polar residues" evidence="1">
    <location>
        <begin position="32"/>
        <end position="48"/>
    </location>
</feature>
<dbReference type="VEuPathDB" id="FungiDB:CTRG_05468"/>
<feature type="compositionally biased region" description="Acidic residues" evidence="1">
    <location>
        <begin position="242"/>
        <end position="254"/>
    </location>
</feature>
<feature type="region of interest" description="Disordered" evidence="1">
    <location>
        <begin position="1"/>
        <end position="82"/>
    </location>
</feature>
<feature type="compositionally biased region" description="Low complexity" evidence="1">
    <location>
        <begin position="255"/>
        <end position="270"/>
    </location>
</feature>
<proteinExistence type="predicted"/>
<feature type="region of interest" description="Disordered" evidence="1">
    <location>
        <begin position="235"/>
        <end position="291"/>
    </location>
</feature>
<evidence type="ECO:0000256" key="1">
    <source>
        <dbReference type="SAM" id="MobiDB-lite"/>
    </source>
</evidence>
<dbReference type="Proteomes" id="UP000002037">
    <property type="component" value="Unassembled WGS sequence"/>
</dbReference>
<dbReference type="OrthoDB" id="3980909at2759"/>
<feature type="compositionally biased region" description="Low complexity" evidence="1">
    <location>
        <begin position="195"/>
        <end position="211"/>
    </location>
</feature>
<dbReference type="AlphaFoldDB" id="C5MHB4"/>
<name>C5MHB4_CANTT</name>
<reference evidence="2 3" key="1">
    <citation type="journal article" date="2009" name="Nature">
        <title>Evolution of pathogenicity and sexual reproduction in eight Candida genomes.</title>
        <authorList>
            <person name="Butler G."/>
            <person name="Rasmussen M.D."/>
            <person name="Lin M.F."/>
            <person name="Santos M.A."/>
            <person name="Sakthikumar S."/>
            <person name="Munro C.A."/>
            <person name="Rheinbay E."/>
            <person name="Grabherr M."/>
            <person name="Forche A."/>
            <person name="Reedy J.L."/>
            <person name="Agrafioti I."/>
            <person name="Arnaud M.B."/>
            <person name="Bates S."/>
            <person name="Brown A.J."/>
            <person name="Brunke S."/>
            <person name="Costanzo M.C."/>
            <person name="Fitzpatrick D.A."/>
            <person name="de Groot P.W."/>
            <person name="Harris D."/>
            <person name="Hoyer L.L."/>
            <person name="Hube B."/>
            <person name="Klis F.M."/>
            <person name="Kodira C."/>
            <person name="Lennard N."/>
            <person name="Logue M.E."/>
            <person name="Martin R."/>
            <person name="Neiman A.M."/>
            <person name="Nikolaou E."/>
            <person name="Quail M.A."/>
            <person name="Quinn J."/>
            <person name="Santos M.C."/>
            <person name="Schmitzberger F.F."/>
            <person name="Sherlock G."/>
            <person name="Shah P."/>
            <person name="Silverstein K.A."/>
            <person name="Skrzypek M.S."/>
            <person name="Soll D."/>
            <person name="Staggs R."/>
            <person name="Stansfield I."/>
            <person name="Stumpf M.P."/>
            <person name="Sudbery P.E."/>
            <person name="Srikantha T."/>
            <person name="Zeng Q."/>
            <person name="Berman J."/>
            <person name="Berriman M."/>
            <person name="Heitman J."/>
            <person name="Gow N.A."/>
            <person name="Lorenz M.C."/>
            <person name="Birren B.W."/>
            <person name="Kellis M."/>
            <person name="Cuomo C.A."/>
        </authorList>
    </citation>
    <scope>NUCLEOTIDE SEQUENCE [LARGE SCALE GENOMIC DNA]</scope>
    <source>
        <strain evidence="3">ATCC MYA-3404 / T1</strain>
    </source>
</reference>
<dbReference type="KEGG" id="ctp:CTRG_05468"/>
<feature type="region of interest" description="Disordered" evidence="1">
    <location>
        <begin position="192"/>
        <end position="223"/>
    </location>
</feature>
<dbReference type="RefSeq" id="XP_002551170.1">
    <property type="nucleotide sequence ID" value="XM_002551124.1"/>
</dbReference>